<keyword evidence="1" id="KW-0472">Membrane</keyword>
<name>A0A2M7Z6W5_9BACT</name>
<comment type="caution">
    <text evidence="3">The sequence shown here is derived from an EMBL/GenBank/DDBJ whole genome shotgun (WGS) entry which is preliminary data.</text>
</comment>
<dbReference type="Pfam" id="PF01833">
    <property type="entry name" value="TIG"/>
    <property type="match status" value="1"/>
</dbReference>
<gene>
    <name evidence="3" type="ORF">CO137_01805</name>
</gene>
<dbReference type="InterPro" id="IPR002909">
    <property type="entry name" value="IPT_dom"/>
</dbReference>
<feature type="domain" description="IPT/TIG" evidence="2">
    <location>
        <begin position="598"/>
        <end position="668"/>
    </location>
</feature>
<evidence type="ECO:0000256" key="1">
    <source>
        <dbReference type="SAM" id="Phobius"/>
    </source>
</evidence>
<dbReference type="SUPFAM" id="SSF81296">
    <property type="entry name" value="E set domains"/>
    <property type="match status" value="1"/>
</dbReference>
<dbReference type="EMBL" id="PFVJ01000039">
    <property type="protein sequence ID" value="PJA89893.1"/>
    <property type="molecule type" value="Genomic_DNA"/>
</dbReference>
<reference evidence="4" key="1">
    <citation type="submission" date="2017-09" db="EMBL/GenBank/DDBJ databases">
        <title>Depth-based differentiation of microbial function through sediment-hosted aquifers and enrichment of novel symbionts in the deep terrestrial subsurface.</title>
        <authorList>
            <person name="Probst A.J."/>
            <person name="Ladd B."/>
            <person name="Jarett J.K."/>
            <person name="Geller-Mcgrath D.E."/>
            <person name="Sieber C.M.K."/>
            <person name="Emerson J.B."/>
            <person name="Anantharaman K."/>
            <person name="Thomas B.C."/>
            <person name="Malmstrom R."/>
            <person name="Stieglmeier M."/>
            <person name="Klingl A."/>
            <person name="Woyke T."/>
            <person name="Ryan C.M."/>
            <person name="Banfield J.F."/>
        </authorList>
    </citation>
    <scope>NUCLEOTIDE SEQUENCE [LARGE SCALE GENOMIC DNA]</scope>
</reference>
<dbReference type="Pfam" id="PF18895">
    <property type="entry name" value="T4SS_pilin"/>
    <property type="match status" value="1"/>
</dbReference>
<feature type="transmembrane region" description="Helical" evidence="1">
    <location>
        <begin position="65"/>
        <end position="88"/>
    </location>
</feature>
<evidence type="ECO:0000259" key="2">
    <source>
        <dbReference type="Pfam" id="PF01833"/>
    </source>
</evidence>
<organism evidence="3 4">
    <name type="scientific">Candidatus Magasanikbacteria bacterium CG_4_9_14_3_um_filter_32_9</name>
    <dbReference type="NCBI Taxonomy" id="1974644"/>
    <lineage>
        <taxon>Bacteria</taxon>
        <taxon>Candidatus Magasanikiibacteriota</taxon>
    </lineage>
</organism>
<dbReference type="Gene3D" id="2.60.40.10">
    <property type="entry name" value="Immunoglobulins"/>
    <property type="match status" value="4"/>
</dbReference>
<dbReference type="Proteomes" id="UP000230843">
    <property type="component" value="Unassembled WGS sequence"/>
</dbReference>
<feature type="transmembrane region" description="Helical" evidence="1">
    <location>
        <begin position="100"/>
        <end position="122"/>
    </location>
</feature>
<evidence type="ECO:0000313" key="3">
    <source>
        <dbReference type="EMBL" id="PJA89893.1"/>
    </source>
</evidence>
<dbReference type="InterPro" id="IPR014756">
    <property type="entry name" value="Ig_E-set"/>
</dbReference>
<proteinExistence type="predicted"/>
<feature type="non-terminal residue" evidence="3">
    <location>
        <position position="2026"/>
    </location>
</feature>
<evidence type="ECO:0000313" key="4">
    <source>
        <dbReference type="Proteomes" id="UP000230843"/>
    </source>
</evidence>
<protein>
    <recommendedName>
        <fullName evidence="2">IPT/TIG domain-containing protein</fullName>
    </recommendedName>
</protein>
<sequence length="2026" mass="217253">MKFFKSKFLFLIISACFVLFVVFLSNLSTVFAQQGDTFGLVEVEQNIDLGSQDIRVTIAKIIRTILGLLGILAVSIVLYGGFVYMTAGGSEEKVAQAKKILINGVIGLAIILSSFAITQFVLSKLSEATGSGSIGLTSNNCSSTDYAQAHPSECFADFNGFCQKFPSFCASSDFFYVKSITPSTPNSATGMNNIVVRAVFSKPIASNVDVNSILSLEYSGVSQPIDIKLSQAGQVVEATHTATTALCSTQALPPNETCLELGDFSVKINPDIKDTAGRELTTSISGQDYPVSANFSVDVENIDHVAPQITDVSVNGSNASNQDLVIGNVHTLRVSTLDNTGIGYVNVNIKNISTGKVILETVEGPIVSKGSSGEFNFEYPIVLGSDINPLSRFEITATAYDIDHNSAVSKINFVALASFCDNNILDGDETGVDTGGSCSLPANSFCEEDWQCSSKKCVNNQCVAWPMITDVDAWDGAEGNWVTVAGQGFGDTEGVVEFGYDSNGDGSIDNWVESGAVICSSLSSWKDSWIIVPVPSDSLLPLSSQSAVRVTLGDGTGLADSTVDDHGPVPGPNNGFFVKNDVKRPSICSVLSVLDTTSAVPNSEISLSGKNFNSTQGSSIVEVGGAQTTVATWEENAIKSKIPQNMRPGKVVVQVEVDGQRSNSVPFTVLPFDKSFSPSIISISPSSTTAGSFVTLSGTGFGESTGFVFLSPNSGVTCEDVVADECTPVELSLPNFCGDTWSSKQVIIQIPDNTQTGNYYVVLKNDLGLITDGLSLVSIVSGDPRPGICKMTPQQGPAPLPRGSSGLEISGINFSNDPTVYFWYKNSVEGNTNTWLNSTGNSVNQIQPDKIISSIIPSTIDGYSMKTGPIVVASGAGELSNAVTYEVSDCRDVGAPAGFQCCTAGPDAGTVKPNNFICAGEVREAGYAWRFTSGFLPNIPKVVEQCPDTGIPSPSPWLERKQGANVCLNAVPTVLFSMGMDDSSLAGNVRVITCGTGELSNCEDKNDENIVKDVTSDFTLGLNNKVLYLNDKIPNTDFATGTWYRIELKEGLQSQEVINILGIDQTVNQGLLATKPCGDGTSYCYEFKTGEGICKLTSASINPASYTTHVLGKILDKRFPKESNKPLYYYLFGRGDQECTVLNVDGLGWNWMSEDVSKATVTASVGPGFIDSRAEVSAVSQTALSGVKIFARSIETSLIPESNLVINLLDPEVISYWPNCSESCVNGGLGVVFNRDMDQSVFSTKFKLSKCGNEFCTPLSLVEIPIQLSSSVSTTFQFFPTSRLEPNTWYFAEVLSGIRAVEQIDPIAYGKEVPYFSWKFRTKNDSTLCGIDKVLVQPVRYKAFLIGDKKQYKANPMSSANECSPSGQTLNPWDYAWLWNVEDPLVAEVSNFETVGVSKSFCTTSCLLSGSTVNSDATVKPSLCGNGILESGEDCDIGSFGEVVGVSCTLSCLRPGSNTPDCGNGDIEPLLGEECDIAVTSTLKYCSNSCLWKGSSTKEPLPTETDVSWCGSGSVTSGEDCDIKDPLTQKGCSNQCLNIGSSASSYWCEQNKNLALSTTSTIGNSKECLVGLSICGNGLLENGEECEIVDGTNINLIGFGNVSVSNSVNVCSTSCLVSNACEELNIPSPISCSPATEEGCNKLSCTKAGSSVNYSVSSLCNDGVVGIGESNLCESTGSPTFGQIPMQFVTAVGDGVVSSTTRSQDTIIRVRAEKTRDISGNVIDITSEYGEGDYSLECGYTEFEEITNNRFNDCPNDVDGVATNSCCYPRPKRSSEYPVDGAGLGNASEPVCLNTFIEAHFDEEIDKSTVNNNSVLLARGYPMGYECSQNGEDDVSNQMRNLLTLQESKGGIWSRFWQAVKNFFVRAFKLEVFASNFNDSSIKVWCVGSTNFRSNVLYQEDQDGKVVSTDISLSLTNLLQKDTVYAVMFKNSIKNEKGVGIVSPDNLQNTLDDSWIFKTGQEVCKIDNVFVRPDNKLFVRPNTTSTFVAMAESKTGQRIVSIEDQYSWEWHWTPLNNAIFDVDDTT</sequence>
<dbReference type="InterPro" id="IPR013783">
    <property type="entry name" value="Ig-like_fold"/>
</dbReference>
<keyword evidence="1" id="KW-1133">Transmembrane helix</keyword>
<keyword evidence="1" id="KW-0812">Transmembrane</keyword>
<dbReference type="InterPro" id="IPR043993">
    <property type="entry name" value="T4SS_pilin"/>
</dbReference>
<accession>A0A2M7Z6W5</accession>